<gene>
    <name evidence="3" type="ORF">J2800_002569</name>
</gene>
<dbReference type="PANTHER" id="PTHR13774">
    <property type="entry name" value="PHENAZINE BIOSYNTHESIS PROTEIN"/>
    <property type="match status" value="1"/>
</dbReference>
<keyword evidence="4" id="KW-1185">Reference proteome</keyword>
<dbReference type="PIRSF" id="PIRSF016184">
    <property type="entry name" value="PhzC_PhzF"/>
    <property type="match status" value="1"/>
</dbReference>
<proteinExistence type="inferred from homology"/>
<evidence type="ECO:0000256" key="1">
    <source>
        <dbReference type="ARBA" id="ARBA00008270"/>
    </source>
</evidence>
<name>A0ABU1N052_9CAUL</name>
<keyword evidence="2" id="KW-0413">Isomerase</keyword>
<dbReference type="InterPro" id="IPR003719">
    <property type="entry name" value="Phenazine_PhzF-like"/>
</dbReference>
<dbReference type="RefSeq" id="WP_310031989.1">
    <property type="nucleotide sequence ID" value="NZ_JAVDRL010000007.1"/>
</dbReference>
<dbReference type="Gene3D" id="3.10.310.10">
    <property type="entry name" value="Diaminopimelate Epimerase, Chain A, domain 1"/>
    <property type="match status" value="2"/>
</dbReference>
<sequence>MRQWTIDAFASGPFKGNPACVVEPFQQWPDTAWMQALAAENNQAETAFLLRTAGPARFGLRWFTPTVEAPICGHATLASAHALFEEMGVDAPLLAFDTLAGELTVRRVDGVFGGAGLEMDFPADPPTRVEAGPDLAKALGVTPLEVWAGQYLLAVVADEATVRGLSPDLALLGAVGAGLAKGGPGQVIVAALADPGRDYAVVSRFFAPAAGIPEDPTTGSAHCILTPLYADKLGVASLRFHQAYPGRGGDLDCENRGARVLLRGRGFTMVESRLRVAPALV</sequence>
<accession>A0ABU1N052</accession>
<dbReference type="SUPFAM" id="SSF54506">
    <property type="entry name" value="Diaminopimelate epimerase-like"/>
    <property type="match status" value="1"/>
</dbReference>
<dbReference type="NCBIfam" id="TIGR00654">
    <property type="entry name" value="PhzF_family"/>
    <property type="match status" value="1"/>
</dbReference>
<evidence type="ECO:0000313" key="3">
    <source>
        <dbReference type="EMBL" id="MDR6531816.1"/>
    </source>
</evidence>
<evidence type="ECO:0000256" key="2">
    <source>
        <dbReference type="ARBA" id="ARBA00023235"/>
    </source>
</evidence>
<evidence type="ECO:0000313" key="4">
    <source>
        <dbReference type="Proteomes" id="UP001262754"/>
    </source>
</evidence>
<comment type="similarity">
    <text evidence="1">Belongs to the PhzF family.</text>
</comment>
<dbReference type="PANTHER" id="PTHR13774:SF17">
    <property type="entry name" value="PHENAZINE BIOSYNTHESIS-LIKE DOMAIN-CONTAINING PROTEIN"/>
    <property type="match status" value="1"/>
</dbReference>
<dbReference type="EMBL" id="JAVDRL010000007">
    <property type="protein sequence ID" value="MDR6531816.1"/>
    <property type="molecule type" value="Genomic_DNA"/>
</dbReference>
<protein>
    <submittedName>
        <fullName evidence="3">PhzF family phenazine biosynthesis protein</fullName>
    </submittedName>
</protein>
<reference evidence="3 4" key="1">
    <citation type="submission" date="2023-07" db="EMBL/GenBank/DDBJ databases">
        <title>Sorghum-associated microbial communities from plants grown in Nebraska, USA.</title>
        <authorList>
            <person name="Schachtman D."/>
        </authorList>
    </citation>
    <scope>NUCLEOTIDE SEQUENCE [LARGE SCALE GENOMIC DNA]</scope>
    <source>
        <strain evidence="3 4">DS2154</strain>
    </source>
</reference>
<dbReference type="Proteomes" id="UP001262754">
    <property type="component" value="Unassembled WGS sequence"/>
</dbReference>
<dbReference type="Pfam" id="PF02567">
    <property type="entry name" value="PhzC-PhzF"/>
    <property type="match status" value="1"/>
</dbReference>
<organism evidence="3 4">
    <name type="scientific">Caulobacter rhizosphaerae</name>
    <dbReference type="NCBI Taxonomy" id="2010972"/>
    <lineage>
        <taxon>Bacteria</taxon>
        <taxon>Pseudomonadati</taxon>
        <taxon>Pseudomonadota</taxon>
        <taxon>Alphaproteobacteria</taxon>
        <taxon>Caulobacterales</taxon>
        <taxon>Caulobacteraceae</taxon>
        <taxon>Caulobacter</taxon>
    </lineage>
</organism>
<comment type="caution">
    <text evidence="3">The sequence shown here is derived from an EMBL/GenBank/DDBJ whole genome shotgun (WGS) entry which is preliminary data.</text>
</comment>